<organism evidence="6 7">
    <name type="scientific">Occallatibacter riparius</name>
    <dbReference type="NCBI Taxonomy" id="1002689"/>
    <lineage>
        <taxon>Bacteria</taxon>
        <taxon>Pseudomonadati</taxon>
        <taxon>Acidobacteriota</taxon>
        <taxon>Terriglobia</taxon>
        <taxon>Terriglobales</taxon>
        <taxon>Acidobacteriaceae</taxon>
        <taxon>Occallatibacter</taxon>
    </lineage>
</organism>
<dbReference type="PRINTS" id="PR00778">
    <property type="entry name" value="HTHARSR"/>
</dbReference>
<keyword evidence="3" id="KW-0804">Transcription</keyword>
<dbReference type="AlphaFoldDB" id="A0A9J7BQI5"/>
<evidence type="ECO:0000256" key="4">
    <source>
        <dbReference type="SAM" id="MobiDB-lite"/>
    </source>
</evidence>
<feature type="compositionally biased region" description="Basic and acidic residues" evidence="4">
    <location>
        <begin position="98"/>
        <end position="107"/>
    </location>
</feature>
<evidence type="ECO:0000313" key="6">
    <source>
        <dbReference type="EMBL" id="UWZ83357.1"/>
    </source>
</evidence>
<keyword evidence="2" id="KW-0238">DNA-binding</keyword>
<dbReference type="InterPro" id="IPR011991">
    <property type="entry name" value="ArsR-like_HTH"/>
</dbReference>
<dbReference type="SUPFAM" id="SSF46785">
    <property type="entry name" value="Winged helix' DNA-binding domain"/>
    <property type="match status" value="1"/>
</dbReference>
<keyword evidence="7" id="KW-1185">Reference proteome</keyword>
<dbReference type="KEGG" id="orp:MOP44_22665"/>
<feature type="domain" description="HTH arsR-type" evidence="5">
    <location>
        <begin position="1"/>
        <end position="98"/>
    </location>
</feature>
<name>A0A9J7BQI5_9BACT</name>
<feature type="compositionally biased region" description="Basic residues" evidence="4">
    <location>
        <begin position="108"/>
        <end position="117"/>
    </location>
</feature>
<dbReference type="GO" id="GO:0003677">
    <property type="term" value="F:DNA binding"/>
    <property type="evidence" value="ECO:0007669"/>
    <property type="project" value="UniProtKB-KW"/>
</dbReference>
<dbReference type="Pfam" id="PF12840">
    <property type="entry name" value="HTH_20"/>
    <property type="match status" value="1"/>
</dbReference>
<dbReference type="PANTHER" id="PTHR33154:SF33">
    <property type="entry name" value="TRANSCRIPTIONAL REPRESSOR SDPR"/>
    <property type="match status" value="1"/>
</dbReference>
<dbReference type="Proteomes" id="UP001059380">
    <property type="component" value="Chromosome"/>
</dbReference>
<protein>
    <submittedName>
        <fullName evidence="6">Metalloregulator ArsR/SmtB family transcription factor</fullName>
    </submittedName>
</protein>
<dbReference type="EMBL" id="CP093313">
    <property type="protein sequence ID" value="UWZ83357.1"/>
    <property type="molecule type" value="Genomic_DNA"/>
</dbReference>
<accession>A0A9J7BQI5</accession>
<dbReference type="SMART" id="SM00418">
    <property type="entry name" value="HTH_ARSR"/>
    <property type="match status" value="1"/>
</dbReference>
<evidence type="ECO:0000256" key="3">
    <source>
        <dbReference type="ARBA" id="ARBA00023163"/>
    </source>
</evidence>
<dbReference type="PANTHER" id="PTHR33154">
    <property type="entry name" value="TRANSCRIPTIONAL REGULATOR, ARSR FAMILY"/>
    <property type="match status" value="1"/>
</dbReference>
<dbReference type="InterPro" id="IPR001845">
    <property type="entry name" value="HTH_ArsR_DNA-bd_dom"/>
</dbReference>
<dbReference type="CDD" id="cd00090">
    <property type="entry name" value="HTH_ARSR"/>
    <property type="match status" value="1"/>
</dbReference>
<evidence type="ECO:0000256" key="2">
    <source>
        <dbReference type="ARBA" id="ARBA00023125"/>
    </source>
</evidence>
<dbReference type="NCBIfam" id="NF033788">
    <property type="entry name" value="HTH_metalloreg"/>
    <property type="match status" value="1"/>
</dbReference>
<gene>
    <name evidence="6" type="ORF">MOP44_22665</name>
</gene>
<proteinExistence type="predicted"/>
<evidence type="ECO:0000313" key="7">
    <source>
        <dbReference type="Proteomes" id="UP001059380"/>
    </source>
</evidence>
<dbReference type="GO" id="GO:0003700">
    <property type="term" value="F:DNA-binding transcription factor activity"/>
    <property type="evidence" value="ECO:0007669"/>
    <property type="project" value="InterPro"/>
</dbReference>
<feature type="region of interest" description="Disordered" evidence="4">
    <location>
        <begin position="98"/>
        <end position="117"/>
    </location>
</feature>
<sequence length="117" mass="13001">MDTYLQAGLDALGDATRMAIFQRLANGPLAVNEIADTLPVSRPAVSQHLKVLKDAGLVQDRRDGTRRLYQLDPEGVARLRAHFDQMWTKALSSFQEAVEKPAKEVRGGKQRGSSRRN</sequence>
<dbReference type="PROSITE" id="PS50987">
    <property type="entry name" value="HTH_ARSR_2"/>
    <property type="match status" value="1"/>
</dbReference>
<evidence type="ECO:0000259" key="5">
    <source>
        <dbReference type="PROSITE" id="PS50987"/>
    </source>
</evidence>
<dbReference type="InterPro" id="IPR036390">
    <property type="entry name" value="WH_DNA-bd_sf"/>
</dbReference>
<dbReference type="RefSeq" id="WP_260792692.1">
    <property type="nucleotide sequence ID" value="NZ_CP093313.1"/>
</dbReference>
<reference evidence="6" key="1">
    <citation type="submission" date="2021-04" db="EMBL/GenBank/DDBJ databases">
        <title>Phylogenetic analysis of Acidobacteriaceae.</title>
        <authorList>
            <person name="Qiu L."/>
            <person name="Zhang Q."/>
        </authorList>
    </citation>
    <scope>NUCLEOTIDE SEQUENCE</scope>
    <source>
        <strain evidence="6">DSM 25168</strain>
    </source>
</reference>
<dbReference type="InterPro" id="IPR051081">
    <property type="entry name" value="HTH_MetalResp_TranReg"/>
</dbReference>
<dbReference type="InterPro" id="IPR036388">
    <property type="entry name" value="WH-like_DNA-bd_sf"/>
</dbReference>
<keyword evidence="1" id="KW-0805">Transcription regulation</keyword>
<dbReference type="Gene3D" id="1.10.10.10">
    <property type="entry name" value="Winged helix-like DNA-binding domain superfamily/Winged helix DNA-binding domain"/>
    <property type="match status" value="1"/>
</dbReference>
<evidence type="ECO:0000256" key="1">
    <source>
        <dbReference type="ARBA" id="ARBA00023015"/>
    </source>
</evidence>